<evidence type="ECO:0000313" key="5">
    <source>
        <dbReference type="RefSeq" id="XP_070416612.1"/>
    </source>
</evidence>
<keyword evidence="4" id="KW-1185">Reference proteome</keyword>
<keyword evidence="2 3" id="KW-0342">GTP-binding</keyword>
<accession>A0ABM4JKY8</accession>
<reference evidence="5" key="1">
    <citation type="submission" date="2025-08" db="UniProtKB">
        <authorList>
            <consortium name="RefSeq"/>
        </authorList>
    </citation>
    <scope>IDENTIFICATION</scope>
    <source>
        <tissue evidence="5">Blood</tissue>
    </source>
</reference>
<evidence type="ECO:0000313" key="4">
    <source>
        <dbReference type="Proteomes" id="UP001652662"/>
    </source>
</evidence>
<keyword evidence="1 3" id="KW-0547">Nucleotide-binding</keyword>
<dbReference type="InterPro" id="IPR005225">
    <property type="entry name" value="Small_GTP-bd"/>
</dbReference>
<dbReference type="PANTHER" id="PTHR11711">
    <property type="entry name" value="ADP RIBOSYLATION FACTOR-RELATED"/>
    <property type="match status" value="1"/>
</dbReference>
<dbReference type="SUPFAM" id="SSF52540">
    <property type="entry name" value="P-loop containing nucleoside triphosphate hydrolases"/>
    <property type="match status" value="1"/>
</dbReference>
<dbReference type="Proteomes" id="UP001652662">
    <property type="component" value="Chromosome 10"/>
</dbReference>
<proteinExistence type="inferred from homology"/>
<dbReference type="SMART" id="SM00177">
    <property type="entry name" value="ARF"/>
    <property type="match status" value="1"/>
</dbReference>
<dbReference type="InterPro" id="IPR006689">
    <property type="entry name" value="Small_GTPase_ARF/SAR"/>
</dbReference>
<dbReference type="InterPro" id="IPR024156">
    <property type="entry name" value="Small_GTPase_ARF"/>
</dbReference>
<name>A0ABM4JKY8_EQUPR</name>
<dbReference type="NCBIfam" id="TIGR00231">
    <property type="entry name" value="small_GTP"/>
    <property type="match status" value="1"/>
</dbReference>
<dbReference type="GeneID" id="103552949"/>
<dbReference type="PROSITE" id="PS51417">
    <property type="entry name" value="ARF"/>
    <property type="match status" value="1"/>
</dbReference>
<dbReference type="RefSeq" id="XP_070416612.1">
    <property type="nucleotide sequence ID" value="XM_070560511.1"/>
</dbReference>
<gene>
    <name evidence="5" type="primary">ARL5C</name>
</gene>
<comment type="similarity">
    <text evidence="3">Belongs to the small GTPase superfamily. Arf family.</text>
</comment>
<dbReference type="SMART" id="SM00178">
    <property type="entry name" value="SAR"/>
    <property type="match status" value="1"/>
</dbReference>
<evidence type="ECO:0000256" key="1">
    <source>
        <dbReference type="ARBA" id="ARBA00022741"/>
    </source>
</evidence>
<evidence type="ECO:0000256" key="3">
    <source>
        <dbReference type="RuleBase" id="RU003925"/>
    </source>
</evidence>
<dbReference type="CDD" id="cd04153">
    <property type="entry name" value="Arl5_Arl8"/>
    <property type="match status" value="1"/>
</dbReference>
<sequence>MEEAGGGAEVVRRAEDSQVGTPVSFLGGLVGHTVPWSSGLALTLPFPRMPSEHKVIIVGLDNAGKTTILYQFLMNEVVHTCPTIGSNVEEIVLQNTHFLMWDIGGQEALRSTWNMYYSNTEFIILVIDSTDRDRLLTTREELYKMLAHEALRDASVLIFANKQDMKDSMSTVEISRFLTLSAIKDHPWHIQGCCALTGEGLPAGLQWMQSRTTAN</sequence>
<evidence type="ECO:0000256" key="2">
    <source>
        <dbReference type="ARBA" id="ARBA00023134"/>
    </source>
</evidence>
<dbReference type="InterPro" id="IPR027417">
    <property type="entry name" value="P-loop_NTPase"/>
</dbReference>
<organism evidence="4 5">
    <name type="scientific">Equus przewalskii</name>
    <name type="common">Przewalski's horse</name>
    <name type="synonym">Equus caballus przewalskii</name>
    <dbReference type="NCBI Taxonomy" id="9798"/>
    <lineage>
        <taxon>Eukaryota</taxon>
        <taxon>Metazoa</taxon>
        <taxon>Chordata</taxon>
        <taxon>Craniata</taxon>
        <taxon>Vertebrata</taxon>
        <taxon>Euteleostomi</taxon>
        <taxon>Mammalia</taxon>
        <taxon>Eutheria</taxon>
        <taxon>Laurasiatheria</taxon>
        <taxon>Perissodactyla</taxon>
        <taxon>Equidae</taxon>
        <taxon>Equus</taxon>
    </lineage>
</organism>
<protein>
    <submittedName>
        <fullName evidence="5">ADP-ribosylation factor-like protein 5C isoform X2</fullName>
    </submittedName>
</protein>
<dbReference type="Gene3D" id="3.40.50.300">
    <property type="entry name" value="P-loop containing nucleotide triphosphate hydrolases"/>
    <property type="match status" value="1"/>
</dbReference>
<dbReference type="PRINTS" id="PR00328">
    <property type="entry name" value="SAR1GTPBP"/>
</dbReference>
<dbReference type="Pfam" id="PF00025">
    <property type="entry name" value="Arf"/>
    <property type="match status" value="1"/>
</dbReference>